<dbReference type="Gene3D" id="3.20.20.80">
    <property type="entry name" value="Glycosidases"/>
    <property type="match status" value="1"/>
</dbReference>
<accession>A0A2F0PGI7</accession>
<dbReference type="InterPro" id="IPR006101">
    <property type="entry name" value="Glyco_hydro_2"/>
</dbReference>
<evidence type="ECO:0000256" key="1">
    <source>
        <dbReference type="ARBA" id="ARBA00000829"/>
    </source>
</evidence>
<organism evidence="10 11">
    <name type="scientific">Serratia marcescens</name>
    <dbReference type="NCBI Taxonomy" id="615"/>
    <lineage>
        <taxon>Bacteria</taxon>
        <taxon>Pseudomonadati</taxon>
        <taxon>Pseudomonadota</taxon>
        <taxon>Gammaproteobacteria</taxon>
        <taxon>Enterobacterales</taxon>
        <taxon>Yersiniaceae</taxon>
        <taxon>Serratia</taxon>
    </lineage>
</organism>
<proteinExistence type="inferred from homology"/>
<dbReference type="Pfam" id="PF02836">
    <property type="entry name" value="Glyco_hydro_2_C"/>
    <property type="match status" value="1"/>
</dbReference>
<dbReference type="InterPro" id="IPR017853">
    <property type="entry name" value="GH"/>
</dbReference>
<feature type="domain" description="Glycoside hydrolase family 2 immunoglobulin-like beta-sandwich" evidence="7">
    <location>
        <begin position="195"/>
        <end position="303"/>
    </location>
</feature>
<dbReference type="InterPro" id="IPR036156">
    <property type="entry name" value="Beta-gal/glucu_dom_sf"/>
</dbReference>
<evidence type="ECO:0000256" key="6">
    <source>
        <dbReference type="ARBA" id="ARBA00023295"/>
    </source>
</evidence>
<dbReference type="SUPFAM" id="SSF51445">
    <property type="entry name" value="(Trans)glycosidases"/>
    <property type="match status" value="1"/>
</dbReference>
<evidence type="ECO:0000259" key="9">
    <source>
        <dbReference type="Pfam" id="PF22666"/>
    </source>
</evidence>
<dbReference type="Pfam" id="PF22666">
    <property type="entry name" value="Glyco_hydro_2_N2"/>
    <property type="match status" value="1"/>
</dbReference>
<protein>
    <recommendedName>
        <fullName evidence="3">beta-mannosidase</fullName>
        <ecNumber evidence="3">3.2.1.25</ecNumber>
    </recommendedName>
</protein>
<dbReference type="Gene3D" id="2.60.120.260">
    <property type="entry name" value="Galactose-binding domain-like"/>
    <property type="match status" value="1"/>
</dbReference>
<keyword evidence="5 10" id="KW-0378">Hydrolase</keyword>
<gene>
    <name evidence="10" type="ORF">AN695_0219875</name>
</gene>
<dbReference type="InterPro" id="IPR054593">
    <property type="entry name" value="Beta-mannosidase-like_N2"/>
</dbReference>
<dbReference type="Gene3D" id="2.60.40.10">
    <property type="entry name" value="Immunoglobulins"/>
    <property type="match status" value="1"/>
</dbReference>
<dbReference type="PANTHER" id="PTHR43730">
    <property type="entry name" value="BETA-MANNOSIDASE"/>
    <property type="match status" value="1"/>
</dbReference>
<dbReference type="InterPro" id="IPR050887">
    <property type="entry name" value="Beta-mannosidase_GH2"/>
</dbReference>
<dbReference type="InterPro" id="IPR006102">
    <property type="entry name" value="Ig-like_GH2"/>
</dbReference>
<dbReference type="SUPFAM" id="SSF49303">
    <property type="entry name" value="beta-Galactosidase/glucuronidase domain"/>
    <property type="match status" value="1"/>
</dbReference>
<reference evidence="11" key="1">
    <citation type="submission" date="2016-04" db="EMBL/GenBank/DDBJ databases">
        <authorList>
            <person name="Osei Sekyere J."/>
            <person name="Sivertsen A."/>
            <person name="Pedersen A.T."/>
            <person name="Sundsfjord A."/>
        </authorList>
    </citation>
    <scope>NUCLEOTIDE SEQUENCE [LARGE SCALE GENOMIC DNA]</scope>
    <source>
        <strain evidence="11">945174350</strain>
    </source>
</reference>
<evidence type="ECO:0000256" key="4">
    <source>
        <dbReference type="ARBA" id="ARBA00022729"/>
    </source>
</evidence>
<dbReference type="InterPro" id="IPR008979">
    <property type="entry name" value="Galactose-bd-like_sf"/>
</dbReference>
<dbReference type="Pfam" id="PF00703">
    <property type="entry name" value="Glyco_hydro_2"/>
    <property type="match status" value="1"/>
</dbReference>
<dbReference type="EC" id="3.2.1.25" evidence="3"/>
<evidence type="ECO:0000313" key="10">
    <source>
        <dbReference type="EMBL" id="OCO83214.1"/>
    </source>
</evidence>
<feature type="domain" description="Beta-mannosidase-like galactose-binding" evidence="9">
    <location>
        <begin position="70"/>
        <end position="141"/>
    </location>
</feature>
<dbReference type="PRINTS" id="PR00132">
    <property type="entry name" value="GLHYDRLASE2"/>
</dbReference>
<keyword evidence="4" id="KW-0732">Signal</keyword>
<dbReference type="SUPFAM" id="SSF49785">
    <property type="entry name" value="Galactose-binding domain-like"/>
    <property type="match status" value="1"/>
</dbReference>
<comment type="catalytic activity">
    <reaction evidence="1">
        <text>Hydrolysis of terminal, non-reducing beta-D-mannose residues in beta-D-mannosides.</text>
        <dbReference type="EC" id="3.2.1.25"/>
    </reaction>
</comment>
<evidence type="ECO:0000256" key="3">
    <source>
        <dbReference type="ARBA" id="ARBA00012754"/>
    </source>
</evidence>
<name>A0A2F0PGI7_SERMA</name>
<dbReference type="GO" id="GO:0004567">
    <property type="term" value="F:beta-mannosidase activity"/>
    <property type="evidence" value="ECO:0007669"/>
    <property type="project" value="UniProtKB-EC"/>
</dbReference>
<dbReference type="InterPro" id="IPR013783">
    <property type="entry name" value="Ig-like_fold"/>
</dbReference>
<evidence type="ECO:0000259" key="8">
    <source>
        <dbReference type="Pfam" id="PF02836"/>
    </source>
</evidence>
<comment type="caution">
    <text evidence="10">The sequence shown here is derived from an EMBL/GenBank/DDBJ whole genome shotgun (WGS) entry which is preliminary data.</text>
</comment>
<dbReference type="GO" id="GO:0006516">
    <property type="term" value="P:glycoprotein catabolic process"/>
    <property type="evidence" value="ECO:0007669"/>
    <property type="project" value="TreeGrafter"/>
</dbReference>
<keyword evidence="6" id="KW-0326">Glycosidase</keyword>
<sequence length="727" mass="82618">MKTKFWLSLGLLVCASSPLAQTPRSVSLDGVWQYQDANPPHDDRQRLTPNWRPLRVPANWYSAGVDHQGALWYRTTFTLPRLAHDRLATLTFDGVDYRTEAWLNQRFIGRHQGYFQRFQFDVTQAAQRENHLLVRVDSPFEPPGSVWPLHKRVIKGVLSQHDTRPGGAWSPQGQDANSGGIWQPVTLRLSRGAAIDNLTALPDWRQGLARPTLDIRLDYRVNRPRKARLILRLTPLNFTGKSYRLSRRVTLTGEAPLAVSLPMPGAALWWPYGHGAQHLYRIEATLSDAEGLLDRHTSQTGLRDVRELASGHGWTINGRRLFIRGTNYIGSPWLGSMTAPLYRRDLLLMRAANINAVRVHGHVAGQALYREADELGMLLWQDMPLQWGYDDSEAFAAEAARQAGDLLRQRGNHPSVIVWAGQNEPPFDSPWMKQRFTDWTPTLNRRLAQRVADTLSEDRTRIVHRWSTVAEHYWQGWYFGSVGDFLKPATTAIISEFGAQALPRLATLRTIIPAAKLWPASTSPDDPGWKVWQYHNFQPEQAFGLAKLSRGATIESFIANTQGYQAEGIQLAAESYRRQRYQPVAALFQFMFSETWPSINWAVIDYQRHPKAGYFALQRAYQPVLPSIEPLTLNWRPGESGKVGLWAINDRWQDYTAATLRWRVTQGEQELARGEMALDLPADSGRKLKELKLTPRTAQPLQVVTELTDSNGLRLGENRRQFSVGIP</sequence>
<dbReference type="AlphaFoldDB" id="A0A2F0PGI7"/>
<dbReference type="Proteomes" id="UP000050489">
    <property type="component" value="Unassembled WGS sequence"/>
</dbReference>
<evidence type="ECO:0000256" key="2">
    <source>
        <dbReference type="ARBA" id="ARBA00007401"/>
    </source>
</evidence>
<dbReference type="GO" id="GO:0005975">
    <property type="term" value="P:carbohydrate metabolic process"/>
    <property type="evidence" value="ECO:0007669"/>
    <property type="project" value="InterPro"/>
</dbReference>
<evidence type="ECO:0000259" key="7">
    <source>
        <dbReference type="Pfam" id="PF00703"/>
    </source>
</evidence>
<dbReference type="EMBL" id="LJEX02000106">
    <property type="protein sequence ID" value="OCO83214.1"/>
    <property type="molecule type" value="Genomic_DNA"/>
</dbReference>
<evidence type="ECO:0000256" key="5">
    <source>
        <dbReference type="ARBA" id="ARBA00022801"/>
    </source>
</evidence>
<dbReference type="InterPro" id="IPR006103">
    <property type="entry name" value="Glyco_hydro_2_cat"/>
</dbReference>
<dbReference type="RefSeq" id="WP_055312862.1">
    <property type="nucleotide sequence ID" value="NZ_CADDTT010000060.1"/>
</dbReference>
<feature type="domain" description="Glycoside hydrolase family 2 catalytic" evidence="8">
    <location>
        <begin position="315"/>
        <end position="464"/>
    </location>
</feature>
<evidence type="ECO:0000313" key="11">
    <source>
        <dbReference type="Proteomes" id="UP000050489"/>
    </source>
</evidence>
<dbReference type="PANTHER" id="PTHR43730:SF1">
    <property type="entry name" value="BETA-MANNOSIDASE"/>
    <property type="match status" value="1"/>
</dbReference>
<comment type="similarity">
    <text evidence="2">Belongs to the glycosyl hydrolase 2 family.</text>
</comment>